<reference evidence="9" key="1">
    <citation type="journal article" date="2019" name="Int. J. Syst. Evol. Microbiol.">
        <title>The Global Catalogue of Microorganisms (GCM) 10K type strain sequencing project: providing services to taxonomists for standard genome sequencing and annotation.</title>
        <authorList>
            <consortium name="The Broad Institute Genomics Platform"/>
            <consortium name="The Broad Institute Genome Sequencing Center for Infectious Disease"/>
            <person name="Wu L."/>
            <person name="Ma J."/>
        </authorList>
    </citation>
    <scope>NUCLEOTIDE SEQUENCE [LARGE SCALE GENOMIC DNA]</scope>
    <source>
        <strain evidence="9">JCM 4350</strain>
    </source>
</reference>
<keyword evidence="6" id="KW-0368">Histidine biosynthesis</keyword>
<dbReference type="NCBIfam" id="NF002878">
    <property type="entry name" value="PRK03321.1"/>
    <property type="match status" value="1"/>
</dbReference>
<evidence type="ECO:0000313" key="9">
    <source>
        <dbReference type="Proteomes" id="UP000659767"/>
    </source>
</evidence>
<evidence type="ECO:0000256" key="4">
    <source>
        <dbReference type="ARBA" id="ARBA00022679"/>
    </source>
</evidence>
<feature type="domain" description="Aminotransferase class I/classII large" evidence="7">
    <location>
        <begin position="36"/>
        <end position="351"/>
    </location>
</feature>
<evidence type="ECO:0000256" key="3">
    <source>
        <dbReference type="ARBA" id="ARBA00022576"/>
    </source>
</evidence>
<evidence type="ECO:0000256" key="5">
    <source>
        <dbReference type="ARBA" id="ARBA00022898"/>
    </source>
</evidence>
<dbReference type="PANTHER" id="PTHR43643:SF3">
    <property type="entry name" value="HISTIDINOL-PHOSPHATE AMINOTRANSFERASE"/>
    <property type="match status" value="1"/>
</dbReference>
<keyword evidence="3 6" id="KW-0032">Aminotransferase</keyword>
<comment type="subunit">
    <text evidence="2 6">Homodimer.</text>
</comment>
<dbReference type="Proteomes" id="UP000659767">
    <property type="component" value="Unassembled WGS sequence"/>
</dbReference>
<evidence type="ECO:0000313" key="8">
    <source>
        <dbReference type="EMBL" id="GGS76814.1"/>
    </source>
</evidence>
<evidence type="ECO:0000256" key="1">
    <source>
        <dbReference type="ARBA" id="ARBA00001933"/>
    </source>
</evidence>
<dbReference type="InterPro" id="IPR024892">
    <property type="entry name" value="ArAT"/>
</dbReference>
<evidence type="ECO:0000256" key="6">
    <source>
        <dbReference type="HAMAP-Rule" id="MF_01023"/>
    </source>
</evidence>
<dbReference type="InterPro" id="IPR050106">
    <property type="entry name" value="HistidinolP_aminotransfase"/>
</dbReference>
<keyword evidence="4 6" id="KW-0808">Transferase</keyword>
<evidence type="ECO:0000256" key="2">
    <source>
        <dbReference type="ARBA" id="ARBA00011738"/>
    </source>
</evidence>
<dbReference type="Gene3D" id="3.90.1150.10">
    <property type="entry name" value="Aspartate Aminotransferase, domain 1"/>
    <property type="match status" value="1"/>
</dbReference>
<feature type="modified residue" description="N6-(pyridoxal phosphate)lysine" evidence="6">
    <location>
        <position position="226"/>
    </location>
</feature>
<comment type="catalytic activity">
    <reaction evidence="6">
        <text>L-histidinol phosphate + 2-oxoglutarate = 3-(imidazol-4-yl)-2-oxopropyl phosphate + L-glutamate</text>
        <dbReference type="Rhea" id="RHEA:23744"/>
        <dbReference type="ChEBI" id="CHEBI:16810"/>
        <dbReference type="ChEBI" id="CHEBI:29985"/>
        <dbReference type="ChEBI" id="CHEBI:57766"/>
        <dbReference type="ChEBI" id="CHEBI:57980"/>
        <dbReference type="EC" id="2.6.1.9"/>
    </reaction>
</comment>
<name>A0ABQ2TLJ9_STRBA</name>
<dbReference type="InterPro" id="IPR001917">
    <property type="entry name" value="Aminotrans_II_pyridoxalP_BS"/>
</dbReference>
<evidence type="ECO:0000259" key="7">
    <source>
        <dbReference type="Pfam" id="PF00155"/>
    </source>
</evidence>
<proteinExistence type="inferred from homology"/>
<comment type="caution">
    <text evidence="8">The sequence shown here is derived from an EMBL/GenBank/DDBJ whole genome shotgun (WGS) entry which is preliminary data.</text>
</comment>
<comment type="cofactor">
    <cofactor evidence="1 6">
        <name>pyridoxal 5'-phosphate</name>
        <dbReference type="ChEBI" id="CHEBI:597326"/>
    </cofactor>
</comment>
<dbReference type="EMBL" id="BMSZ01000020">
    <property type="protein sequence ID" value="GGS76814.1"/>
    <property type="molecule type" value="Genomic_DNA"/>
</dbReference>
<dbReference type="RefSeq" id="WP_069738760.1">
    <property type="nucleotide sequence ID" value="NZ_BMSZ01000020.1"/>
</dbReference>
<organism evidence="8 9">
    <name type="scientific">Streptomyces badius</name>
    <dbReference type="NCBI Taxonomy" id="1941"/>
    <lineage>
        <taxon>Bacteria</taxon>
        <taxon>Bacillati</taxon>
        <taxon>Actinomycetota</taxon>
        <taxon>Actinomycetes</taxon>
        <taxon>Kitasatosporales</taxon>
        <taxon>Streptomycetaceae</taxon>
        <taxon>Streptomyces</taxon>
    </lineage>
</organism>
<dbReference type="PROSITE" id="PS00599">
    <property type="entry name" value="AA_TRANSFER_CLASS_2"/>
    <property type="match status" value="1"/>
</dbReference>
<dbReference type="PANTHER" id="PTHR43643">
    <property type="entry name" value="HISTIDINOL-PHOSPHATE AMINOTRANSFERASE 2"/>
    <property type="match status" value="1"/>
</dbReference>
<sequence length="366" mass="39194">MKAQLTRPELDSLPSYLPSPIPLDGSGVPQVPDAARLALNELPFGPLPGVLDAVIRAATGSNRYPDMAAVAVRSALAGHHGITPDRVVTGFGSVYLLELLLKAVCEPGQEFIFPWRSYEAYPVVAVGAHMRPVPVPCSDGVDQDLDAMAAAVTRDTRVVLICNPNNPTGTAVTRAALTAFIDAVPDSVLVVLDEAYAEFVDDPDVPDGLREFGDRRNVVILRTMSKAWGLAGLRLGWLAAAPEVAEAMRKLLAPFATSTFAEVAALAALEQEKEVRRRVEYITAERARMFPVLKRIAPRTPVSHANFFWLPMRDPAAFAAHCKAGGVLVRDFPEAVRVTVGAAEENDRFLELAATEGALLAAGAGQ</sequence>
<keyword evidence="5 6" id="KW-0663">Pyridoxal phosphate</keyword>
<keyword evidence="9" id="KW-1185">Reference proteome</keyword>
<comment type="similarity">
    <text evidence="6">Belongs to the class-II pyridoxal-phosphate-dependent aminotransferase family. Histidinol-phosphate aminotransferase subfamily.</text>
</comment>
<dbReference type="Pfam" id="PF00155">
    <property type="entry name" value="Aminotran_1_2"/>
    <property type="match status" value="1"/>
</dbReference>
<gene>
    <name evidence="6 8" type="primary">hisC</name>
    <name evidence="8" type="ORF">GCM10010253_59650</name>
</gene>
<accession>A0ABQ2TLJ9</accession>
<dbReference type="InterPro" id="IPR004839">
    <property type="entry name" value="Aminotransferase_I/II_large"/>
</dbReference>
<dbReference type="GO" id="GO:0008483">
    <property type="term" value="F:transaminase activity"/>
    <property type="evidence" value="ECO:0007669"/>
    <property type="project" value="UniProtKB-KW"/>
</dbReference>
<dbReference type="InterPro" id="IPR005861">
    <property type="entry name" value="HisP_aminotrans"/>
</dbReference>
<dbReference type="HAMAP" id="MF_01023">
    <property type="entry name" value="HisC_aminotrans_2"/>
    <property type="match status" value="1"/>
</dbReference>
<dbReference type="CDD" id="cd00609">
    <property type="entry name" value="AAT_like"/>
    <property type="match status" value="1"/>
</dbReference>
<dbReference type="InterPro" id="IPR015421">
    <property type="entry name" value="PyrdxlP-dep_Trfase_major"/>
</dbReference>
<keyword evidence="6" id="KW-0028">Amino-acid biosynthesis</keyword>
<dbReference type="InterPro" id="IPR015424">
    <property type="entry name" value="PyrdxlP-dep_Trfase"/>
</dbReference>
<dbReference type="InterPro" id="IPR015422">
    <property type="entry name" value="PyrdxlP-dep_Trfase_small"/>
</dbReference>
<dbReference type="EC" id="2.6.1.9" evidence="6"/>
<dbReference type="Gene3D" id="3.40.640.10">
    <property type="entry name" value="Type I PLP-dependent aspartate aminotransferase-like (Major domain)"/>
    <property type="match status" value="1"/>
</dbReference>
<protein>
    <recommendedName>
        <fullName evidence="6">Histidinol-phosphate aminotransferase</fullName>
        <ecNumber evidence="6">2.6.1.9</ecNumber>
    </recommendedName>
    <alternativeName>
        <fullName evidence="6">Imidazole acetol-phosphate transaminase</fullName>
    </alternativeName>
</protein>
<comment type="pathway">
    <text evidence="6">Amino-acid biosynthesis; L-histidine biosynthesis; L-histidine from 5-phospho-alpha-D-ribose 1-diphosphate: step 7/9.</text>
</comment>
<dbReference type="SUPFAM" id="SSF53383">
    <property type="entry name" value="PLP-dependent transferases"/>
    <property type="match status" value="1"/>
</dbReference>